<sequence length="605" mass="65759">MPQVERIRTALFVDFDNIYLGLHRVDPEAAEVFATEPTRWLAWMERGLIGKSQSSEPGRTPLSVLVRKCYLNPKTFHKYRPYFTRAAFEVVDCPPLTSLGKTSSDIRMVMDILDTLGHPTRFDEFVIMSGDADFTPVLLRLRAHDRRTVVVAVGYAASAYIAACDRLITEDRFIEDTLRVATESGEGFETTALSLRERSFSMFPSASIAPPPASLPAGDAGAELLSQMAAAVVGAARAAGSLPAASLPRVYRRFQEFSAASDWLGFKSLRALTEELCRRDGRLRIIEDEAESWRVTADPAGPVPSSLTSPASPPQIVPPPPPMPAPMSSSMSSPMSSPAPSVPVPSSPNVQLSATIESSPDTLARPSDLRAEIVRVLRDFVSSSPRPVTMASASQEVIRRLGNVVVDSRWAGTGSFKDLLLHASDPGFVVHTASPGHLFDPTRHEAPPAESEDWPPPSRDEFWGVLRRVHEITGVPVLRPPEFGLLFRTIADILGKSAFQVTATSKSVRDALLAEGHSVSRSAVTFVLRGIMYGGLPLHEAPKPWGARLLAEAFQRNVLAMCEDAELNLSAAERAAIERWLIGGIEEAPPADETIVSGTTQELKV</sequence>
<feature type="compositionally biased region" description="Pro residues" evidence="1">
    <location>
        <begin position="311"/>
        <end position="325"/>
    </location>
</feature>
<reference evidence="3 4" key="1">
    <citation type="submission" date="2019-10" db="EMBL/GenBank/DDBJ databases">
        <title>A soil myxobacterium in the family Polyangiaceae.</title>
        <authorList>
            <person name="Li Y."/>
            <person name="Wang J."/>
        </authorList>
    </citation>
    <scope>NUCLEOTIDE SEQUENCE [LARGE SCALE GENOMIC DNA]</scope>
    <source>
        <strain evidence="3 4">DSM 14734</strain>
    </source>
</reference>
<gene>
    <name evidence="3" type="ORF">GF068_21080</name>
</gene>
<dbReference type="PANTHER" id="PTHR35811">
    <property type="entry name" value="SLR1870 PROTEIN"/>
    <property type="match status" value="1"/>
</dbReference>
<dbReference type="InterPro" id="IPR021139">
    <property type="entry name" value="NYN"/>
</dbReference>
<dbReference type="AlphaFoldDB" id="A0A6N7PQY4"/>
<accession>A0A6N7PQY4</accession>
<feature type="domain" description="NYN" evidence="2">
    <location>
        <begin position="8"/>
        <end position="169"/>
    </location>
</feature>
<evidence type="ECO:0000313" key="4">
    <source>
        <dbReference type="Proteomes" id="UP000440224"/>
    </source>
</evidence>
<dbReference type="OrthoDB" id="9783963at2"/>
<comment type="caution">
    <text evidence="3">The sequence shown here is derived from an EMBL/GenBank/DDBJ whole genome shotgun (WGS) entry which is preliminary data.</text>
</comment>
<dbReference type="Proteomes" id="UP000440224">
    <property type="component" value="Unassembled WGS sequence"/>
</dbReference>
<dbReference type="EMBL" id="WJIE01000006">
    <property type="protein sequence ID" value="MRG94393.1"/>
    <property type="molecule type" value="Genomic_DNA"/>
</dbReference>
<dbReference type="PANTHER" id="PTHR35811:SF1">
    <property type="entry name" value="HTH OST-TYPE DOMAIN-CONTAINING PROTEIN"/>
    <property type="match status" value="1"/>
</dbReference>
<evidence type="ECO:0000313" key="3">
    <source>
        <dbReference type="EMBL" id="MRG94393.1"/>
    </source>
</evidence>
<feature type="region of interest" description="Disordered" evidence="1">
    <location>
        <begin position="296"/>
        <end position="348"/>
    </location>
</feature>
<organism evidence="3 4">
    <name type="scientific">Polyangium spumosum</name>
    <dbReference type="NCBI Taxonomy" id="889282"/>
    <lineage>
        <taxon>Bacteria</taxon>
        <taxon>Pseudomonadati</taxon>
        <taxon>Myxococcota</taxon>
        <taxon>Polyangia</taxon>
        <taxon>Polyangiales</taxon>
        <taxon>Polyangiaceae</taxon>
        <taxon>Polyangium</taxon>
    </lineage>
</organism>
<keyword evidence="4" id="KW-1185">Reference proteome</keyword>
<dbReference type="RefSeq" id="WP_153821253.1">
    <property type="nucleotide sequence ID" value="NZ_WJIE01000006.1"/>
</dbReference>
<name>A0A6N7PQY4_9BACT</name>
<proteinExistence type="predicted"/>
<dbReference type="Gene3D" id="3.40.50.1010">
    <property type="entry name" value="5'-nuclease"/>
    <property type="match status" value="1"/>
</dbReference>
<evidence type="ECO:0000259" key="2">
    <source>
        <dbReference type="Pfam" id="PF01936"/>
    </source>
</evidence>
<feature type="compositionally biased region" description="Low complexity" evidence="1">
    <location>
        <begin position="326"/>
        <end position="339"/>
    </location>
</feature>
<dbReference type="GO" id="GO:0004540">
    <property type="term" value="F:RNA nuclease activity"/>
    <property type="evidence" value="ECO:0007669"/>
    <property type="project" value="InterPro"/>
</dbReference>
<evidence type="ECO:0000256" key="1">
    <source>
        <dbReference type="SAM" id="MobiDB-lite"/>
    </source>
</evidence>
<dbReference type="Pfam" id="PF01936">
    <property type="entry name" value="NYN"/>
    <property type="match status" value="1"/>
</dbReference>
<protein>
    <submittedName>
        <fullName evidence="3">NYN domain-containing protein</fullName>
    </submittedName>
</protein>